<dbReference type="Proteomes" id="UP000864586">
    <property type="component" value="Unassembled WGS sequence"/>
</dbReference>
<dbReference type="AlphaFoldDB" id="A0A8H9E015"/>
<proteinExistence type="predicted"/>
<feature type="compositionally biased region" description="Basic and acidic residues" evidence="1">
    <location>
        <begin position="67"/>
        <end position="77"/>
    </location>
</feature>
<name>A0A8H9E015_SHIBO</name>
<feature type="region of interest" description="Disordered" evidence="1">
    <location>
        <begin position="61"/>
        <end position="97"/>
    </location>
</feature>
<evidence type="ECO:0000256" key="1">
    <source>
        <dbReference type="SAM" id="MobiDB-lite"/>
    </source>
</evidence>
<evidence type="ECO:0000313" key="2">
    <source>
        <dbReference type="EMBL" id="EGE3747470.1"/>
    </source>
</evidence>
<gene>
    <name evidence="2" type="ORF">DLV22_22975</name>
</gene>
<protein>
    <submittedName>
        <fullName evidence="2">Uncharacterized protein</fullName>
    </submittedName>
</protein>
<dbReference type="EMBL" id="AAVUMO010000109">
    <property type="protein sequence ID" value="EGE3747470.1"/>
    <property type="molecule type" value="Genomic_DNA"/>
</dbReference>
<comment type="caution">
    <text evidence="2">The sequence shown here is derived from an EMBL/GenBank/DDBJ whole genome shotgun (WGS) entry which is preliminary data.</text>
</comment>
<organism evidence="2">
    <name type="scientific">Shigella boydii</name>
    <dbReference type="NCBI Taxonomy" id="621"/>
    <lineage>
        <taxon>Bacteria</taxon>
        <taxon>Pseudomonadati</taxon>
        <taxon>Pseudomonadota</taxon>
        <taxon>Gammaproteobacteria</taxon>
        <taxon>Enterobacterales</taxon>
        <taxon>Enterobacteriaceae</taxon>
        <taxon>Shigella</taxon>
    </lineage>
</organism>
<sequence length="97" mass="10780">MIIITNKKNALASDVYQPILWGPLGKRIYGHSRFCNTDFDDKWACLNLSGVWMGFHSRAPMSSAPDVHVEENGRRGEYGALPGSLSGGEGQWNENVR</sequence>
<accession>A0A8H9E015</accession>
<reference evidence="2" key="1">
    <citation type="submission" date="2018-05" db="EMBL/GenBank/DDBJ databases">
        <authorList>
            <person name="Ashton P.M."/>
            <person name="Dallman T."/>
            <person name="Nair S."/>
            <person name="De Pinna E."/>
            <person name="Peters T."/>
            <person name="Grant K."/>
        </authorList>
    </citation>
    <scope>NUCLEOTIDE SEQUENCE</scope>
    <source>
        <strain evidence="2">287711</strain>
    </source>
</reference>